<sequence>MSFRFPDVGVEREFAQSIGRTDAAPRTDREALYETLTRSENRYLVRQLCFVFNVQGMETYILEPSDSHSYGLLAEEAIRSNPKTTDLDVVIGRRGPLSAPEACNGLTLPTVRLAQLYSFDRDELVHSIQRPDSVAEEGFEATAKEVLDRVLRMTDNTGAMPQHRAMNYLAVRYPVIYQQTFRKHADNASLTSIEVQRSDVSENRTVMDAIFTYMDRATFLTTKYGVRADVHNMFPFVVSPLSPV</sequence>
<dbReference type="Proteomes" id="UP000215483">
    <property type="component" value="Unassembled WGS sequence"/>
</dbReference>
<reference evidence="2 3" key="1">
    <citation type="submission" date="2016-07" db="EMBL/GenBank/DDBJ databases">
        <title>Draft genome of Streptomyces diastatochromogenes.</title>
        <authorList>
            <person name="Podduturi R."/>
            <person name="Lukassen M.B."/>
            <person name="Clausen N."/>
            <person name="Nielsen J.L."/>
            <person name="Jorgensen N.O."/>
        </authorList>
    </citation>
    <scope>NUCLEOTIDE SEQUENCE [LARGE SCALE GENOMIC DNA]</scope>
    <source>
        <strain evidence="2 3">DSM 40608</strain>
    </source>
</reference>
<evidence type="ECO:0000259" key="1">
    <source>
        <dbReference type="Pfam" id="PF18065"/>
    </source>
</evidence>
<feature type="domain" description="PatG C-terminal" evidence="1">
    <location>
        <begin position="135"/>
        <end position="242"/>
    </location>
</feature>
<name>A0A233S924_STRDA</name>
<proteinExistence type="predicted"/>
<accession>A0A233S924</accession>
<gene>
    <name evidence="2" type="ORF">BEK98_27760</name>
</gene>
<keyword evidence="3" id="KW-1185">Reference proteome</keyword>
<protein>
    <recommendedName>
        <fullName evidence="1">PatG C-terminal domain-containing protein</fullName>
    </recommendedName>
</protein>
<organism evidence="2 3">
    <name type="scientific">Streptomyces diastatochromogenes</name>
    <dbReference type="NCBI Taxonomy" id="42236"/>
    <lineage>
        <taxon>Bacteria</taxon>
        <taxon>Bacillati</taxon>
        <taxon>Actinomycetota</taxon>
        <taxon>Actinomycetes</taxon>
        <taxon>Kitasatosporales</taxon>
        <taxon>Streptomycetaceae</taxon>
        <taxon>Streptomyces</taxon>
    </lineage>
</organism>
<evidence type="ECO:0000313" key="2">
    <source>
        <dbReference type="EMBL" id="OXY92009.1"/>
    </source>
</evidence>
<comment type="caution">
    <text evidence="2">The sequence shown here is derived from an EMBL/GenBank/DDBJ whole genome shotgun (WGS) entry which is preliminary data.</text>
</comment>
<dbReference type="AlphaFoldDB" id="A0A233S924"/>
<dbReference type="InterPro" id="IPR040636">
    <property type="entry name" value="PatG_C"/>
</dbReference>
<dbReference type="Pfam" id="PF18065">
    <property type="entry name" value="PatG_C"/>
    <property type="match status" value="1"/>
</dbReference>
<evidence type="ECO:0000313" key="3">
    <source>
        <dbReference type="Proteomes" id="UP000215483"/>
    </source>
</evidence>
<dbReference type="EMBL" id="MCGQ01000026">
    <property type="protein sequence ID" value="OXY92009.1"/>
    <property type="molecule type" value="Genomic_DNA"/>
</dbReference>